<accession>A0A1B9GIC6</accession>
<organism evidence="3 4">
    <name type="scientific">Kwoniella heveanensis BCC8398</name>
    <dbReference type="NCBI Taxonomy" id="1296120"/>
    <lineage>
        <taxon>Eukaryota</taxon>
        <taxon>Fungi</taxon>
        <taxon>Dikarya</taxon>
        <taxon>Basidiomycota</taxon>
        <taxon>Agaricomycotina</taxon>
        <taxon>Tremellomycetes</taxon>
        <taxon>Tremellales</taxon>
        <taxon>Cryptococcaceae</taxon>
        <taxon>Kwoniella</taxon>
    </lineage>
</organism>
<evidence type="ECO:0000313" key="3">
    <source>
        <dbReference type="EMBL" id="OCF30727.1"/>
    </source>
</evidence>
<evidence type="ECO:0000256" key="1">
    <source>
        <dbReference type="SAM" id="Coils"/>
    </source>
</evidence>
<dbReference type="AlphaFoldDB" id="A0A1B9GIC6"/>
<reference evidence="3 4" key="1">
    <citation type="submission" date="2013-07" db="EMBL/GenBank/DDBJ databases">
        <title>The Genome Sequence of Cryptococcus heveanensis BCC8398.</title>
        <authorList>
            <consortium name="The Broad Institute Genome Sequencing Platform"/>
            <person name="Cuomo C."/>
            <person name="Litvintseva A."/>
            <person name="Chen Y."/>
            <person name="Heitman J."/>
            <person name="Sun S."/>
            <person name="Springer D."/>
            <person name="Dromer F."/>
            <person name="Young S.K."/>
            <person name="Zeng Q."/>
            <person name="Gargeya S."/>
            <person name="Fitzgerald M."/>
            <person name="Abouelleil A."/>
            <person name="Alvarado L."/>
            <person name="Berlin A.M."/>
            <person name="Chapman S.B."/>
            <person name="Dewar J."/>
            <person name="Goldberg J."/>
            <person name="Griggs A."/>
            <person name="Gujja S."/>
            <person name="Hansen M."/>
            <person name="Howarth C."/>
            <person name="Imamovic A."/>
            <person name="Larimer J."/>
            <person name="McCowan C."/>
            <person name="Murphy C."/>
            <person name="Pearson M."/>
            <person name="Priest M."/>
            <person name="Roberts A."/>
            <person name="Saif S."/>
            <person name="Shea T."/>
            <person name="Sykes S."/>
            <person name="Wortman J."/>
            <person name="Nusbaum C."/>
            <person name="Birren B."/>
        </authorList>
    </citation>
    <scope>NUCLEOTIDE SEQUENCE [LARGE SCALE GENOMIC DNA]</scope>
    <source>
        <strain evidence="3 4">BCC8398</strain>
    </source>
</reference>
<name>A0A1B9GIC6_9TREE</name>
<dbReference type="Proteomes" id="UP000092666">
    <property type="component" value="Unassembled WGS sequence"/>
</dbReference>
<reference evidence="4" key="2">
    <citation type="submission" date="2013-12" db="EMBL/GenBank/DDBJ databases">
        <title>Evolution of pathogenesis and genome organization in the Tremellales.</title>
        <authorList>
            <person name="Cuomo C."/>
            <person name="Litvintseva A."/>
            <person name="Heitman J."/>
            <person name="Chen Y."/>
            <person name="Sun S."/>
            <person name="Springer D."/>
            <person name="Dromer F."/>
            <person name="Young S."/>
            <person name="Zeng Q."/>
            <person name="Chapman S."/>
            <person name="Gujja S."/>
            <person name="Saif S."/>
            <person name="Birren B."/>
        </authorList>
    </citation>
    <scope>NUCLEOTIDE SEQUENCE [LARGE SCALE GENOMIC DNA]</scope>
    <source>
        <strain evidence="4">BCC8398</strain>
    </source>
</reference>
<keyword evidence="4" id="KW-1185">Reference proteome</keyword>
<sequence length="316" mass="35064">MPADHLEAGAPLLILAPGQMAFTQPRMSLTTDALHMRQYGTYDGMVPRRISGYAVPTDSRAVFSDDPYDDHRSHQPVPTEEDIRAVQIQRTQIVPSAGFASSTPQLQHKVISGQPDQRLIIQDPNGSRYAPAVTGIVHPDGGITRFAEPRWADSELRLQSEQQFAEDDPEMTLREADGIIEDQSQLITEQQTKIEDLERRNRELKSQVETLTAALQQWREFTQSYTGTALSSELPLHTADSTVLDQTQLEAYSANHTTTIPPHVITDAMGDGQTRYVQQYQNVTEAEDHSDTTHSSATMTRGLSSNGEPKGKGRAQ</sequence>
<evidence type="ECO:0000256" key="2">
    <source>
        <dbReference type="SAM" id="MobiDB-lite"/>
    </source>
</evidence>
<gene>
    <name evidence="3" type="ORF">I316_07613</name>
</gene>
<keyword evidence="1" id="KW-0175">Coiled coil</keyword>
<dbReference type="EMBL" id="KV700143">
    <property type="protein sequence ID" value="OCF30727.1"/>
    <property type="molecule type" value="Genomic_DNA"/>
</dbReference>
<protein>
    <submittedName>
        <fullName evidence="3">Uncharacterized protein</fullName>
    </submittedName>
</protein>
<feature type="compositionally biased region" description="Polar residues" evidence="2">
    <location>
        <begin position="293"/>
        <end position="307"/>
    </location>
</feature>
<feature type="region of interest" description="Disordered" evidence="2">
    <location>
        <begin position="280"/>
        <end position="316"/>
    </location>
</feature>
<proteinExistence type="predicted"/>
<feature type="coiled-coil region" evidence="1">
    <location>
        <begin position="180"/>
        <end position="214"/>
    </location>
</feature>
<evidence type="ECO:0000313" key="4">
    <source>
        <dbReference type="Proteomes" id="UP000092666"/>
    </source>
</evidence>